<gene>
    <name evidence="1" type="ORF">CVS27_19575</name>
</gene>
<dbReference type="Proteomes" id="UP000237061">
    <property type="component" value="Unassembled WGS sequence"/>
</dbReference>
<organism evidence="1 2">
    <name type="scientific">Arthrobacter glacialis</name>
    <dbReference type="NCBI Taxonomy" id="1664"/>
    <lineage>
        <taxon>Bacteria</taxon>
        <taxon>Bacillati</taxon>
        <taxon>Actinomycetota</taxon>
        <taxon>Actinomycetes</taxon>
        <taxon>Micrococcales</taxon>
        <taxon>Micrococcaceae</taxon>
        <taxon>Arthrobacter</taxon>
    </lineage>
</organism>
<proteinExistence type="predicted"/>
<evidence type="ECO:0000313" key="2">
    <source>
        <dbReference type="Proteomes" id="UP000237061"/>
    </source>
</evidence>
<dbReference type="AlphaFoldDB" id="A0A2S3ZRP8"/>
<accession>A0A2S3ZRP8</accession>
<protein>
    <submittedName>
        <fullName evidence="1">Uncharacterized protein</fullName>
    </submittedName>
</protein>
<evidence type="ECO:0000313" key="1">
    <source>
        <dbReference type="EMBL" id="POH71672.1"/>
    </source>
</evidence>
<sequence length="88" mass="8715">MITLNTAAARRPATAKRQCGLIAEELCVLLPDASDGVVVTEIIDCIGEVLAGVLGHVAGGASGAESRSVTLSVACLTASFGSVAMIGS</sequence>
<keyword evidence="2" id="KW-1185">Reference proteome</keyword>
<reference evidence="1 2" key="1">
    <citation type="submission" date="2018-01" db="EMBL/GenBank/DDBJ databases">
        <title>Arthrobacter sp. nov., from glaciers in China.</title>
        <authorList>
            <person name="Liu Q."/>
            <person name="Xin Y.-H."/>
        </authorList>
    </citation>
    <scope>NUCLEOTIDE SEQUENCE [LARGE SCALE GENOMIC DNA]</scope>
    <source>
        <strain evidence="1 2">HLT2-12-2</strain>
    </source>
</reference>
<comment type="caution">
    <text evidence="1">The sequence shown here is derived from an EMBL/GenBank/DDBJ whole genome shotgun (WGS) entry which is preliminary data.</text>
</comment>
<dbReference type="EMBL" id="PPXC01000025">
    <property type="protein sequence ID" value="POH71672.1"/>
    <property type="molecule type" value="Genomic_DNA"/>
</dbReference>
<name>A0A2S3ZRP8_ARTGL</name>